<evidence type="ECO:0000313" key="7">
    <source>
        <dbReference type="Proteomes" id="UP001370490"/>
    </source>
</evidence>
<keyword evidence="3" id="KW-0645">Protease</keyword>
<dbReference type="PROSITE" id="PS00560">
    <property type="entry name" value="CARBOXYPEPT_SER_HIS"/>
    <property type="match status" value="1"/>
</dbReference>
<keyword evidence="7" id="KW-1185">Reference proteome</keyword>
<dbReference type="GO" id="GO:0005773">
    <property type="term" value="C:vacuole"/>
    <property type="evidence" value="ECO:0007669"/>
    <property type="project" value="TreeGrafter"/>
</dbReference>
<protein>
    <submittedName>
        <fullName evidence="6">Peptidase S10, serine carboxypeptidase</fullName>
    </submittedName>
</protein>
<dbReference type="InterPro" id="IPR029058">
    <property type="entry name" value="AB_hydrolase_fold"/>
</dbReference>
<comment type="caution">
    <text evidence="6">The sequence shown here is derived from an EMBL/GenBank/DDBJ whole genome shotgun (WGS) entry which is preliminary data.</text>
</comment>
<evidence type="ECO:0000256" key="2">
    <source>
        <dbReference type="ARBA" id="ARBA00022645"/>
    </source>
</evidence>
<name>A0AAN8ZAS4_9MAGN</name>
<gene>
    <name evidence="6" type="ORF">RJ641_008437</name>
</gene>
<dbReference type="EMBL" id="JBAMMX010000015">
    <property type="protein sequence ID" value="KAK6926718.1"/>
    <property type="molecule type" value="Genomic_DNA"/>
</dbReference>
<keyword evidence="4" id="KW-0378">Hydrolase</keyword>
<dbReference type="InterPro" id="IPR033124">
    <property type="entry name" value="Ser_caboxypep_his_AS"/>
</dbReference>
<keyword evidence="2 6" id="KW-0121">Carboxypeptidase</keyword>
<dbReference type="Gene3D" id="3.40.50.1820">
    <property type="entry name" value="alpha/beta hydrolase"/>
    <property type="match status" value="3"/>
</dbReference>
<evidence type="ECO:0000256" key="4">
    <source>
        <dbReference type="ARBA" id="ARBA00022801"/>
    </source>
</evidence>
<dbReference type="GO" id="GO:0004185">
    <property type="term" value="F:serine-type carboxypeptidase activity"/>
    <property type="evidence" value="ECO:0007669"/>
    <property type="project" value="InterPro"/>
</dbReference>
<sequence>MWTCHAARISSSASLHEKPHSYSSEAKFVKSQTERLIRQLNLFPKLDVNIAPADHHYSSKLVERRFRFPGVLPESPGTSVEDLGQHAGYYRLPNTNSARMFYFFFESRRNQTDDPVVSNIIYVDQPTGTGFSYTNHDDDIRSNGEDVSNDLYDFLQGFAIGNGLTQPAIQYKAYPDYALQMKLIKQSDHDELKELVPQCEEAAQECGNYLNLSPKYYDVRKQCEGRLCYDFSGAETFLNKDSVREALGVGDIEYVSCSSEVYQALLADFMRNWEVVIPPLLEDGIRFLAYVGEYDLICNWLGNARWIQAMKWSGQKDYGASRSVGFVVDGKEAGVSNSYGPLTFLKVHDAGHLVPMDQPKASLEMLQRWIQGNLTAPGQVEKLLS</sequence>
<dbReference type="InterPro" id="IPR001563">
    <property type="entry name" value="Peptidase_S10"/>
</dbReference>
<keyword evidence="5" id="KW-0325">Glycoprotein</keyword>
<dbReference type="PANTHER" id="PTHR11802:SF113">
    <property type="entry name" value="SERINE CARBOXYPEPTIDASE CTSA-4.1"/>
    <property type="match status" value="1"/>
</dbReference>
<dbReference type="Proteomes" id="UP001370490">
    <property type="component" value="Unassembled WGS sequence"/>
</dbReference>
<dbReference type="SUPFAM" id="SSF53474">
    <property type="entry name" value="alpha/beta-Hydrolases"/>
    <property type="match status" value="1"/>
</dbReference>
<dbReference type="GO" id="GO:0006508">
    <property type="term" value="P:proteolysis"/>
    <property type="evidence" value="ECO:0007669"/>
    <property type="project" value="UniProtKB-KW"/>
</dbReference>
<evidence type="ECO:0000313" key="6">
    <source>
        <dbReference type="EMBL" id="KAK6926718.1"/>
    </source>
</evidence>
<dbReference type="AlphaFoldDB" id="A0AAN8ZAS4"/>
<dbReference type="PANTHER" id="PTHR11802">
    <property type="entry name" value="SERINE PROTEASE FAMILY S10 SERINE CARBOXYPEPTIDASE"/>
    <property type="match status" value="1"/>
</dbReference>
<dbReference type="PRINTS" id="PR00724">
    <property type="entry name" value="CRBOXYPTASEC"/>
</dbReference>
<reference evidence="6 7" key="1">
    <citation type="submission" date="2023-12" db="EMBL/GenBank/DDBJ databases">
        <title>A high-quality genome assembly for Dillenia turbinata (Dilleniales).</title>
        <authorList>
            <person name="Chanderbali A."/>
        </authorList>
    </citation>
    <scope>NUCLEOTIDE SEQUENCE [LARGE SCALE GENOMIC DNA]</scope>
    <source>
        <strain evidence="6">LSX21</strain>
        <tissue evidence="6">Leaf</tissue>
    </source>
</reference>
<evidence type="ECO:0000256" key="5">
    <source>
        <dbReference type="ARBA" id="ARBA00023180"/>
    </source>
</evidence>
<organism evidence="6 7">
    <name type="scientific">Dillenia turbinata</name>
    <dbReference type="NCBI Taxonomy" id="194707"/>
    <lineage>
        <taxon>Eukaryota</taxon>
        <taxon>Viridiplantae</taxon>
        <taxon>Streptophyta</taxon>
        <taxon>Embryophyta</taxon>
        <taxon>Tracheophyta</taxon>
        <taxon>Spermatophyta</taxon>
        <taxon>Magnoliopsida</taxon>
        <taxon>eudicotyledons</taxon>
        <taxon>Gunneridae</taxon>
        <taxon>Pentapetalae</taxon>
        <taxon>Dilleniales</taxon>
        <taxon>Dilleniaceae</taxon>
        <taxon>Dillenia</taxon>
    </lineage>
</organism>
<dbReference type="Pfam" id="PF00450">
    <property type="entry name" value="Peptidase_S10"/>
    <property type="match status" value="2"/>
</dbReference>
<comment type="similarity">
    <text evidence="1">Belongs to the peptidase S10 family.</text>
</comment>
<evidence type="ECO:0000256" key="1">
    <source>
        <dbReference type="ARBA" id="ARBA00009431"/>
    </source>
</evidence>
<accession>A0AAN8ZAS4</accession>
<evidence type="ECO:0000256" key="3">
    <source>
        <dbReference type="ARBA" id="ARBA00022670"/>
    </source>
</evidence>
<proteinExistence type="inferred from homology"/>